<dbReference type="OrthoDB" id="3350591at2759"/>
<dbReference type="EMBL" id="NKUJ01000396">
    <property type="protein sequence ID" value="RMJ06674.1"/>
    <property type="molecule type" value="Genomic_DNA"/>
</dbReference>
<keyword evidence="2" id="KW-1185">Reference proteome</keyword>
<protein>
    <submittedName>
        <fullName evidence="1">Uncharacterized protein</fullName>
    </submittedName>
</protein>
<dbReference type="InterPro" id="IPR053204">
    <property type="entry name" value="Oxopyrrolidines_Biosynth-assoc"/>
</dbReference>
<name>A0A3M2RN61_9HYPO</name>
<gene>
    <name evidence="1" type="ORF">CDV36_013730</name>
</gene>
<proteinExistence type="predicted"/>
<evidence type="ECO:0000313" key="1">
    <source>
        <dbReference type="EMBL" id="RMJ06674.1"/>
    </source>
</evidence>
<reference evidence="1 2" key="1">
    <citation type="submission" date="2017-06" db="EMBL/GenBank/DDBJ databases">
        <title>Comparative genomic analysis of Ambrosia Fusariam Clade fungi.</title>
        <authorList>
            <person name="Stajich J.E."/>
            <person name="Carrillo J."/>
            <person name="Kijimoto T."/>
            <person name="Eskalen A."/>
            <person name="O'Donnell K."/>
            <person name="Kasson M."/>
        </authorList>
    </citation>
    <scope>NUCLEOTIDE SEQUENCE [LARGE SCALE GENOMIC DNA]</scope>
    <source>
        <strain evidence="1">UCR3666</strain>
    </source>
</reference>
<dbReference type="PANTHER" id="PTHR38797:SF4">
    <property type="entry name" value="NUCLEAR PORE COMPLEX PROTEIN NUP85"/>
    <property type="match status" value="1"/>
</dbReference>
<dbReference type="InterPro" id="IPR022085">
    <property type="entry name" value="OpdG"/>
</dbReference>
<dbReference type="Pfam" id="PF12311">
    <property type="entry name" value="DUF3632"/>
    <property type="match status" value="1"/>
</dbReference>
<dbReference type="Proteomes" id="UP000277212">
    <property type="component" value="Unassembled WGS sequence"/>
</dbReference>
<organism evidence="1 2">
    <name type="scientific">Fusarium kuroshium</name>
    <dbReference type="NCBI Taxonomy" id="2010991"/>
    <lineage>
        <taxon>Eukaryota</taxon>
        <taxon>Fungi</taxon>
        <taxon>Dikarya</taxon>
        <taxon>Ascomycota</taxon>
        <taxon>Pezizomycotina</taxon>
        <taxon>Sordariomycetes</taxon>
        <taxon>Hypocreomycetidae</taxon>
        <taxon>Hypocreales</taxon>
        <taxon>Nectriaceae</taxon>
        <taxon>Fusarium</taxon>
        <taxon>Fusarium solani species complex</taxon>
    </lineage>
</organism>
<comment type="caution">
    <text evidence="1">The sequence shown here is derived from an EMBL/GenBank/DDBJ whole genome shotgun (WGS) entry which is preliminary data.</text>
</comment>
<sequence length="252" mass="28259">MADKVLTLLGDKTVSAQEAAQKLADPSRTAFVKDGDLSRFEEELYALWNNILSAAEKTPHDQQDKLVDVMRAIKGMPEPVHEGKKLKIWGGETRWDELPMFGPLTREQLDVARSRPEQAFVNINAFFARLTAADIQDSLLFAIWVFREALEDPAKDEIAQRTSPELLKAASVWFIYGAESLAKARDEAKQFDGKLARPGDSLSAYRDVAGWGGFCPDRWNVWKARLSSLEKTELPADAKLLIDQALDKLNKV</sequence>
<dbReference type="STRING" id="2010991.A0A3M2RN61"/>
<accession>A0A3M2RN61</accession>
<evidence type="ECO:0000313" key="2">
    <source>
        <dbReference type="Proteomes" id="UP000277212"/>
    </source>
</evidence>
<dbReference type="PANTHER" id="PTHR38797">
    <property type="entry name" value="NUCLEAR PORE COMPLEX PROTEIN NUP85-RELATED"/>
    <property type="match status" value="1"/>
</dbReference>
<dbReference type="AlphaFoldDB" id="A0A3M2RN61"/>